<evidence type="ECO:0000256" key="4">
    <source>
        <dbReference type="ARBA" id="ARBA00023012"/>
    </source>
</evidence>
<dbReference type="Pfam" id="PF12833">
    <property type="entry name" value="HTH_18"/>
    <property type="match status" value="1"/>
</dbReference>
<dbReference type="SUPFAM" id="SSF52172">
    <property type="entry name" value="CheY-like"/>
    <property type="match status" value="1"/>
</dbReference>
<keyword evidence="7" id="KW-0804">Transcription</keyword>
<dbReference type="Gene3D" id="3.40.50.2300">
    <property type="match status" value="1"/>
</dbReference>
<dbReference type="Gene3D" id="1.10.10.60">
    <property type="entry name" value="Homeodomain-like"/>
    <property type="match status" value="2"/>
</dbReference>
<dbReference type="PROSITE" id="PS01124">
    <property type="entry name" value="HTH_ARAC_FAMILY_2"/>
    <property type="match status" value="1"/>
</dbReference>
<dbReference type="SMART" id="SM00448">
    <property type="entry name" value="REC"/>
    <property type="match status" value="1"/>
</dbReference>
<evidence type="ECO:0000313" key="12">
    <source>
        <dbReference type="Proteomes" id="UP001057134"/>
    </source>
</evidence>
<dbReference type="PANTHER" id="PTHR42713:SF3">
    <property type="entry name" value="TRANSCRIPTIONAL REGULATORY PROTEIN HPTR"/>
    <property type="match status" value="1"/>
</dbReference>
<dbReference type="PANTHER" id="PTHR42713">
    <property type="entry name" value="HISTIDINE KINASE-RELATED"/>
    <property type="match status" value="1"/>
</dbReference>
<evidence type="ECO:0000313" key="11">
    <source>
        <dbReference type="EMBL" id="UQZ81066.1"/>
    </source>
</evidence>
<keyword evidence="12" id="KW-1185">Reference proteome</keyword>
<keyword evidence="5" id="KW-0805">Transcription regulation</keyword>
<evidence type="ECO:0000256" key="1">
    <source>
        <dbReference type="ARBA" id="ARBA00004496"/>
    </source>
</evidence>
<evidence type="ECO:0000256" key="8">
    <source>
        <dbReference type="PROSITE-ProRule" id="PRU00169"/>
    </source>
</evidence>
<proteinExistence type="predicted"/>
<dbReference type="InterPro" id="IPR001789">
    <property type="entry name" value="Sig_transdc_resp-reg_receiver"/>
</dbReference>
<comment type="subcellular location">
    <subcellularLocation>
        <location evidence="1">Cytoplasm</location>
    </subcellularLocation>
</comment>
<dbReference type="Pfam" id="PF00072">
    <property type="entry name" value="Response_reg"/>
    <property type="match status" value="1"/>
</dbReference>
<evidence type="ECO:0000259" key="9">
    <source>
        <dbReference type="PROSITE" id="PS01124"/>
    </source>
</evidence>
<evidence type="ECO:0000256" key="5">
    <source>
        <dbReference type="ARBA" id="ARBA00023015"/>
    </source>
</evidence>
<reference evidence="11" key="2">
    <citation type="journal article" date="2021" name="J Anim Sci Technol">
        <title>Complete genome sequence of Paenibacillus konkukensis sp. nov. SK3146 as a potential probiotic strain.</title>
        <authorList>
            <person name="Jung H.I."/>
            <person name="Park S."/>
            <person name="Niu K.M."/>
            <person name="Lee S.W."/>
            <person name="Kothari D."/>
            <person name="Yi K.J."/>
            <person name="Kim S.K."/>
        </authorList>
    </citation>
    <scope>NUCLEOTIDE SEQUENCE</scope>
    <source>
        <strain evidence="11">SK3146</strain>
    </source>
</reference>
<keyword evidence="4" id="KW-0902">Two-component regulatory system</keyword>
<dbReference type="InterPro" id="IPR009057">
    <property type="entry name" value="Homeodomain-like_sf"/>
</dbReference>
<dbReference type="RefSeq" id="WP_249863330.1">
    <property type="nucleotide sequence ID" value="NZ_CP027059.1"/>
</dbReference>
<keyword evidence="2" id="KW-0963">Cytoplasm</keyword>
<dbReference type="EMBL" id="CP027059">
    <property type="protein sequence ID" value="UQZ81066.1"/>
    <property type="molecule type" value="Genomic_DNA"/>
</dbReference>
<name>A0ABY4REK7_9BACL</name>
<sequence length="500" mass="58314">MNKFTLMIADDEKIIRDGLEHSIHWDSLGFNLVAVAADGEEALELFQAYKPEAVIMDIHMPVLSGLEVLEKMKGLRPETEIILLSGYDEFAYAKKGIQQGAFDYVVKINMFPELEEALARLYRVLSHKQEENRQYNQLLLLKNDYTFQQYMKGSPPSELNQAGKPSYYSVASLWLPSPYPLDVIGFYQTAFPLKLILQQDDRYIHFIFLEEGEEFQHFHKKLADCIQMITAHLREIAADAYKIGIGSIQRCLSQIPLMYKEAMKTIDFLRAEDPDNSARSVLLYEDWQGQDTCIEFNNVSSMHWVNWVYTGDAVNLVHWMRTVFAEGCLHKKLSVSDMKYFCLQIAAQFEKMTKVQENKALTLNEFDSIMDLEAYMLPIVQEQCELIHHRAQLQKNENISFIKEYVDEMYRTNLNLEDVARQFYFSPGYLSSKFKEYTGMTFSKYVITKRIETACQLLVRTDMKIYEIASEVGYSDEKHFSKLFTQIMNTGPREYRKHNK</sequence>
<gene>
    <name evidence="11" type="ORF">SK3146_00222</name>
</gene>
<evidence type="ECO:0000256" key="7">
    <source>
        <dbReference type="ARBA" id="ARBA00023163"/>
    </source>
</evidence>
<dbReference type="SMART" id="SM00342">
    <property type="entry name" value="HTH_ARAC"/>
    <property type="match status" value="1"/>
</dbReference>
<keyword evidence="3 8" id="KW-0597">Phosphoprotein</keyword>
<reference evidence="11" key="1">
    <citation type="submission" date="2018-02" db="EMBL/GenBank/DDBJ databases">
        <authorList>
            <person name="Kim S.-K."/>
            <person name="Jung H.-I."/>
            <person name="Lee S.-W."/>
        </authorList>
    </citation>
    <scope>NUCLEOTIDE SEQUENCE</scope>
    <source>
        <strain evidence="11">SK3146</strain>
    </source>
</reference>
<evidence type="ECO:0000259" key="10">
    <source>
        <dbReference type="PROSITE" id="PS50110"/>
    </source>
</evidence>
<dbReference type="Proteomes" id="UP001057134">
    <property type="component" value="Chromosome"/>
</dbReference>
<feature type="modified residue" description="4-aspartylphosphate" evidence="8">
    <location>
        <position position="57"/>
    </location>
</feature>
<evidence type="ECO:0000256" key="2">
    <source>
        <dbReference type="ARBA" id="ARBA00022490"/>
    </source>
</evidence>
<evidence type="ECO:0000256" key="6">
    <source>
        <dbReference type="ARBA" id="ARBA00023125"/>
    </source>
</evidence>
<dbReference type="InterPro" id="IPR018060">
    <property type="entry name" value="HTH_AraC"/>
</dbReference>
<feature type="domain" description="Response regulatory" evidence="10">
    <location>
        <begin position="5"/>
        <end position="122"/>
    </location>
</feature>
<dbReference type="InterPro" id="IPR011006">
    <property type="entry name" value="CheY-like_superfamily"/>
</dbReference>
<keyword evidence="6" id="KW-0238">DNA-binding</keyword>
<dbReference type="InterPro" id="IPR051552">
    <property type="entry name" value="HptR"/>
</dbReference>
<accession>A0ABY4REK7</accession>
<feature type="domain" description="HTH araC/xylS-type" evidence="9">
    <location>
        <begin position="400"/>
        <end position="498"/>
    </location>
</feature>
<protein>
    <submittedName>
        <fullName evidence="11">Response regulatory protein</fullName>
    </submittedName>
</protein>
<evidence type="ECO:0000256" key="3">
    <source>
        <dbReference type="ARBA" id="ARBA00022553"/>
    </source>
</evidence>
<dbReference type="SUPFAM" id="SSF46689">
    <property type="entry name" value="Homeodomain-like"/>
    <property type="match status" value="2"/>
</dbReference>
<dbReference type="CDD" id="cd17536">
    <property type="entry name" value="REC_YesN-like"/>
    <property type="match status" value="1"/>
</dbReference>
<organism evidence="11 12">
    <name type="scientific">Paenibacillus konkukensis</name>
    <dbReference type="NCBI Taxonomy" id="2020716"/>
    <lineage>
        <taxon>Bacteria</taxon>
        <taxon>Bacillati</taxon>
        <taxon>Bacillota</taxon>
        <taxon>Bacilli</taxon>
        <taxon>Bacillales</taxon>
        <taxon>Paenibacillaceae</taxon>
        <taxon>Paenibacillus</taxon>
    </lineage>
</organism>
<dbReference type="PROSITE" id="PS50110">
    <property type="entry name" value="RESPONSE_REGULATORY"/>
    <property type="match status" value="1"/>
</dbReference>